<evidence type="ECO:0000256" key="2">
    <source>
        <dbReference type="ARBA" id="ARBA00023277"/>
    </source>
</evidence>
<dbReference type="PANTHER" id="PTHR43103">
    <property type="entry name" value="NUCLEOSIDE-DIPHOSPHATE-SUGAR EPIMERASE"/>
    <property type="match status" value="1"/>
</dbReference>
<dbReference type="EMBL" id="QBKN01000025">
    <property type="protein sequence ID" value="PTX42731.1"/>
    <property type="molecule type" value="Genomic_DNA"/>
</dbReference>
<name>A0A2T6AG00_9RHOB</name>
<dbReference type="RefSeq" id="WP_107978048.1">
    <property type="nucleotide sequence ID" value="NZ_BMEZ01000008.1"/>
</dbReference>
<gene>
    <name evidence="4" type="ORF">C8N44_12527</name>
</gene>
<dbReference type="InterPro" id="IPR036291">
    <property type="entry name" value="NAD(P)-bd_dom_sf"/>
</dbReference>
<evidence type="ECO:0000313" key="4">
    <source>
        <dbReference type="EMBL" id="PTX42731.1"/>
    </source>
</evidence>
<dbReference type="Pfam" id="PF01370">
    <property type="entry name" value="Epimerase"/>
    <property type="match status" value="1"/>
</dbReference>
<keyword evidence="1" id="KW-0521">NADP</keyword>
<organism evidence="4 5">
    <name type="scientific">Allosediminivita pacifica</name>
    <dbReference type="NCBI Taxonomy" id="1267769"/>
    <lineage>
        <taxon>Bacteria</taxon>
        <taxon>Pseudomonadati</taxon>
        <taxon>Pseudomonadota</taxon>
        <taxon>Alphaproteobacteria</taxon>
        <taxon>Rhodobacterales</taxon>
        <taxon>Paracoccaceae</taxon>
        <taxon>Allosediminivita</taxon>
    </lineage>
</organism>
<proteinExistence type="predicted"/>
<dbReference type="PANTHER" id="PTHR43103:SF3">
    <property type="entry name" value="ADP-L-GLYCERO-D-MANNO-HEPTOSE-6-EPIMERASE"/>
    <property type="match status" value="1"/>
</dbReference>
<protein>
    <submittedName>
        <fullName evidence="4">Nucleoside-diphosphate-sugar epimerase</fullName>
    </submittedName>
</protein>
<dbReference type="SUPFAM" id="SSF51735">
    <property type="entry name" value="NAD(P)-binding Rossmann-fold domains"/>
    <property type="match status" value="1"/>
</dbReference>
<keyword evidence="2" id="KW-0119">Carbohydrate metabolism</keyword>
<dbReference type="OrthoDB" id="9801785at2"/>
<dbReference type="Gene3D" id="3.40.50.720">
    <property type="entry name" value="NAD(P)-binding Rossmann-like Domain"/>
    <property type="match status" value="1"/>
</dbReference>
<dbReference type="CDD" id="cd08946">
    <property type="entry name" value="SDR_e"/>
    <property type="match status" value="1"/>
</dbReference>
<evidence type="ECO:0000313" key="5">
    <source>
        <dbReference type="Proteomes" id="UP000244069"/>
    </source>
</evidence>
<accession>A0A2T6AG00</accession>
<sequence length="292" mass="31169">MNERNEGRQVALVTGHDGFIGSALLRTLPDLGWRAVGLVDAWGASVDLRDAAAVADTVARVSPDIVFHMGGVSGPMQFSEDATTVLRVNIEGTQILLEAAAAAGSVRRVILAGSVAGYATGGPSGPEPDSIYGLTKRVAELQAHLWARRTGHEATVLRIGSVYGVGRRSVNPMHQMVEQAVRTRRIKVVPHLMEPCIDIDSCAKLVARLANVTKLRPRYDVVADRPRAEEVASIISELTGARVELCHEPPVATPEFPEGFDPAPLLRDTEMPAVLSLREGLKALTDAAVPVA</sequence>
<dbReference type="Proteomes" id="UP000244069">
    <property type="component" value="Unassembled WGS sequence"/>
</dbReference>
<evidence type="ECO:0000259" key="3">
    <source>
        <dbReference type="Pfam" id="PF01370"/>
    </source>
</evidence>
<dbReference type="AlphaFoldDB" id="A0A2T6AG00"/>
<reference evidence="4 5" key="1">
    <citation type="submission" date="2018-04" db="EMBL/GenBank/DDBJ databases">
        <title>Genomic Encyclopedia of Archaeal and Bacterial Type Strains, Phase II (KMG-II): from individual species to whole genera.</title>
        <authorList>
            <person name="Goeker M."/>
        </authorList>
    </citation>
    <scope>NUCLEOTIDE SEQUENCE [LARGE SCALE GENOMIC DNA]</scope>
    <source>
        <strain evidence="4 5">DSM 29329</strain>
    </source>
</reference>
<dbReference type="InterPro" id="IPR001509">
    <property type="entry name" value="Epimerase_deHydtase"/>
</dbReference>
<keyword evidence="5" id="KW-1185">Reference proteome</keyword>
<comment type="caution">
    <text evidence="4">The sequence shown here is derived from an EMBL/GenBank/DDBJ whole genome shotgun (WGS) entry which is preliminary data.</text>
</comment>
<evidence type="ECO:0000256" key="1">
    <source>
        <dbReference type="ARBA" id="ARBA00022857"/>
    </source>
</evidence>
<feature type="domain" description="NAD-dependent epimerase/dehydratase" evidence="3">
    <location>
        <begin position="11"/>
        <end position="181"/>
    </location>
</feature>